<dbReference type="HOGENOM" id="CLU_3408456_0_0_6"/>
<accession>R8YT64</accession>
<evidence type="ECO:0000313" key="2">
    <source>
        <dbReference type="Proteomes" id="UP000013986"/>
    </source>
</evidence>
<gene>
    <name evidence="1" type="ORF">F929_02498</name>
</gene>
<proteinExistence type="predicted"/>
<dbReference type="EMBL" id="APQO01000006">
    <property type="protein sequence ID" value="EOQ72563.1"/>
    <property type="molecule type" value="Genomic_DNA"/>
</dbReference>
<sequence>MKKENIDDIIENTKCDNYHIFVLGLSGIH</sequence>
<comment type="caution">
    <text evidence="1">The sequence shown here is derived from an EMBL/GenBank/DDBJ whole genome shotgun (WGS) entry which is preliminary data.</text>
</comment>
<reference evidence="1 2" key="1">
    <citation type="submission" date="2013-02" db="EMBL/GenBank/DDBJ databases">
        <title>The Genome Sequence of Acinetobacter pittii ANC 4052.</title>
        <authorList>
            <consortium name="The Broad Institute Genome Sequencing Platform"/>
            <consortium name="The Broad Institute Genome Sequencing Center for Infectious Disease"/>
            <person name="Cerqueira G."/>
            <person name="Feldgarden M."/>
            <person name="Courvalin P."/>
            <person name="Perichon B."/>
            <person name="Grillot-Courvalin C."/>
            <person name="Clermont D."/>
            <person name="Rocha E."/>
            <person name="Yoon E.-J."/>
            <person name="Nemec A."/>
            <person name="Walker B."/>
            <person name="Young S.K."/>
            <person name="Zeng Q."/>
            <person name="Gargeya S."/>
            <person name="Fitzgerald M."/>
            <person name="Haas B."/>
            <person name="Abouelleil A."/>
            <person name="Alvarado L."/>
            <person name="Arachchi H.M."/>
            <person name="Berlin A.M."/>
            <person name="Chapman S.B."/>
            <person name="Dewar J."/>
            <person name="Goldberg J."/>
            <person name="Griggs A."/>
            <person name="Gujja S."/>
            <person name="Hansen M."/>
            <person name="Howarth C."/>
            <person name="Imamovic A."/>
            <person name="Larimer J."/>
            <person name="McCowan C."/>
            <person name="Murphy C."/>
            <person name="Neiman D."/>
            <person name="Pearson M."/>
            <person name="Priest M."/>
            <person name="Roberts A."/>
            <person name="Saif S."/>
            <person name="Shea T."/>
            <person name="Sisk P."/>
            <person name="Sykes S."/>
            <person name="Wortman J."/>
            <person name="Nusbaum C."/>
            <person name="Birren B."/>
        </authorList>
    </citation>
    <scope>NUCLEOTIDE SEQUENCE [LARGE SCALE GENOMIC DNA]</scope>
    <source>
        <strain evidence="1 2">ANC 4052</strain>
    </source>
</reference>
<name>R8YT64_9GAMM</name>
<dbReference type="AlphaFoldDB" id="R8YT64"/>
<evidence type="ECO:0000313" key="1">
    <source>
        <dbReference type="EMBL" id="EOQ72563.1"/>
    </source>
</evidence>
<dbReference type="Proteomes" id="UP000013986">
    <property type="component" value="Unassembled WGS sequence"/>
</dbReference>
<protein>
    <submittedName>
        <fullName evidence="1">Uncharacterized protein</fullName>
    </submittedName>
</protein>
<organism evidence="1 2">
    <name type="scientific">Acinetobacter lactucae</name>
    <dbReference type="NCBI Taxonomy" id="1785128"/>
    <lineage>
        <taxon>Bacteria</taxon>
        <taxon>Pseudomonadati</taxon>
        <taxon>Pseudomonadota</taxon>
        <taxon>Gammaproteobacteria</taxon>
        <taxon>Moraxellales</taxon>
        <taxon>Moraxellaceae</taxon>
        <taxon>Acinetobacter</taxon>
        <taxon>Acinetobacter calcoaceticus/baumannii complex</taxon>
    </lineage>
</organism>
<dbReference type="PATRIC" id="fig|1217689.3.peg.2456"/>